<keyword evidence="2" id="KW-0732">Signal</keyword>
<dbReference type="EMBL" id="MN308082">
    <property type="protein sequence ID" value="QPB88911.1"/>
    <property type="molecule type" value="mRNA"/>
</dbReference>
<keyword evidence="3" id="KW-0477">Merozoite</keyword>
<feature type="compositionally biased region" description="Polar residues" evidence="1">
    <location>
        <begin position="248"/>
        <end position="258"/>
    </location>
</feature>
<feature type="signal peptide" evidence="2">
    <location>
        <begin position="1"/>
        <end position="21"/>
    </location>
</feature>
<feature type="chain" id="PRO_5031259297" evidence="2">
    <location>
        <begin position="22"/>
        <end position="289"/>
    </location>
</feature>
<sequence>MMGAKLAIAALCCLNIHNVLATAATTPRLFDEMKVVYSIMGTVDNALIKNVIDVNYKHVKMESVTAEGTLSALQTLKQMMKGDDTFGALQFGEWHSTDYSEKPIVETFKSLIDSVTSMKKKVEELREEVKPLVSYVEQSQKLYAEFKTYYQENMYNDVSIMDVDKLKKFCDKFLGTESKLVSLADIFEIYDQKRTRSADTSFIAPTDFSPSCLTCDQQGGEHLPELHHSQQTTNNSQSDSTTQIPPEVSTTTPNPQSSLITEKQVQNASSATFTGLSVATLCYIVLSAF</sequence>
<feature type="compositionally biased region" description="Low complexity" evidence="1">
    <location>
        <begin position="229"/>
        <end position="243"/>
    </location>
</feature>
<name>A0A7S8BTD2_9APIC</name>
<feature type="region of interest" description="Disordered" evidence="1">
    <location>
        <begin position="227"/>
        <end position="258"/>
    </location>
</feature>
<evidence type="ECO:0000256" key="1">
    <source>
        <dbReference type="SAM" id="MobiDB-lite"/>
    </source>
</evidence>
<evidence type="ECO:0000256" key="2">
    <source>
        <dbReference type="SAM" id="SignalP"/>
    </source>
</evidence>
<accession>A0A7S8BTD2</accession>
<organism evidence="3">
    <name type="scientific">Babesia orientalis</name>
    <dbReference type="NCBI Taxonomy" id="273649"/>
    <lineage>
        <taxon>Eukaryota</taxon>
        <taxon>Sar</taxon>
        <taxon>Alveolata</taxon>
        <taxon>Apicomplexa</taxon>
        <taxon>Aconoidasida</taxon>
        <taxon>Piroplasmida</taxon>
        <taxon>Babesiidae</taxon>
        <taxon>Babesia</taxon>
    </lineage>
</organism>
<reference evidence="3" key="1">
    <citation type="journal article" date="2020" name="Parasitol. Res.">
        <title>Characterization of the variable merozoite surface antigen (VMSA) gene family of Babesia orientalis.</title>
        <authorList>
            <person name="Nie Z."/>
            <person name="Xia Y."/>
            <person name="Yu L."/>
            <person name="Li M."/>
            <person name="Guo J."/>
            <person name="Sun Y."/>
            <person name="Ao Y."/>
            <person name="Zhan X."/>
            <person name="Zhao Y."/>
            <person name="An X."/>
            <person name="Liu Q."/>
            <person name="Sen W."/>
            <person name="Shu X."/>
            <person name="Li D."/>
            <person name="He L."/>
            <person name="Zhao J."/>
        </authorList>
    </citation>
    <scope>NUCLEOTIDE SEQUENCE</scope>
</reference>
<protein>
    <submittedName>
        <fullName evidence="3">Merozoite surface antigen 2c1</fullName>
    </submittedName>
</protein>
<dbReference type="AlphaFoldDB" id="A0A7S8BTD2"/>
<proteinExistence type="evidence at transcript level"/>
<evidence type="ECO:0000313" key="3">
    <source>
        <dbReference type="EMBL" id="QPB88911.1"/>
    </source>
</evidence>